<dbReference type="Proteomes" id="UP000250235">
    <property type="component" value="Unassembled WGS sequence"/>
</dbReference>
<feature type="region of interest" description="Disordered" evidence="1">
    <location>
        <begin position="225"/>
        <end position="252"/>
    </location>
</feature>
<sequence>MIPCITDSACKNQLVMVSIQYGPFISNIPTESTTIDSIGYPRTRASGESSTTKHRLLHASGPRPIPPPNDPNGIGIQLAVGPQPLRLRNHNFGLVQRIMVKRLATSPHDPLGITDSACKNQLVVVSVQYGPFNPYIPIRSTIIGKSRVTKDPIAMHKSWRSMLVRIRCLASHLSGTCAWLQPVFQEPGASRLIAVDSSIRSTTRLEAPSSDCTRSPDEISTIGFSSKSWPETNFRRQRGGGGGGSRPAGGGGRRLERIQLAVGPQPLWLRNHNSGPTQRIMVKRLATSPHDPLGITDSACKNQSVVVSALYGPFNPYIPIRSTTIGKSRVARDPIAMHTSWRSNSDIASVTRQTHLPKTRVVLWPEICTLLSPQIAYDIHACLRAVNPRQRCIDSYMHRGLTQSRRLVTPSESANGSK</sequence>
<evidence type="ECO:0000256" key="1">
    <source>
        <dbReference type="SAM" id="MobiDB-lite"/>
    </source>
</evidence>
<name>A0A2Z7BEE0_9LAMI</name>
<feature type="compositionally biased region" description="Gly residues" evidence="1">
    <location>
        <begin position="239"/>
        <end position="252"/>
    </location>
</feature>
<organism evidence="2 3">
    <name type="scientific">Dorcoceras hygrometricum</name>
    <dbReference type="NCBI Taxonomy" id="472368"/>
    <lineage>
        <taxon>Eukaryota</taxon>
        <taxon>Viridiplantae</taxon>
        <taxon>Streptophyta</taxon>
        <taxon>Embryophyta</taxon>
        <taxon>Tracheophyta</taxon>
        <taxon>Spermatophyta</taxon>
        <taxon>Magnoliopsida</taxon>
        <taxon>eudicotyledons</taxon>
        <taxon>Gunneridae</taxon>
        <taxon>Pentapetalae</taxon>
        <taxon>asterids</taxon>
        <taxon>lamiids</taxon>
        <taxon>Lamiales</taxon>
        <taxon>Gesneriaceae</taxon>
        <taxon>Didymocarpoideae</taxon>
        <taxon>Trichosporeae</taxon>
        <taxon>Loxocarpinae</taxon>
        <taxon>Dorcoceras</taxon>
    </lineage>
</organism>
<keyword evidence="3" id="KW-1185">Reference proteome</keyword>
<reference evidence="2 3" key="1">
    <citation type="journal article" date="2015" name="Proc. Natl. Acad. Sci. U.S.A.">
        <title>The resurrection genome of Boea hygrometrica: A blueprint for survival of dehydration.</title>
        <authorList>
            <person name="Xiao L."/>
            <person name="Yang G."/>
            <person name="Zhang L."/>
            <person name="Yang X."/>
            <person name="Zhao S."/>
            <person name="Ji Z."/>
            <person name="Zhou Q."/>
            <person name="Hu M."/>
            <person name="Wang Y."/>
            <person name="Chen M."/>
            <person name="Xu Y."/>
            <person name="Jin H."/>
            <person name="Xiao X."/>
            <person name="Hu G."/>
            <person name="Bao F."/>
            <person name="Hu Y."/>
            <person name="Wan P."/>
            <person name="Li L."/>
            <person name="Deng X."/>
            <person name="Kuang T."/>
            <person name="Xiang C."/>
            <person name="Zhu J.K."/>
            <person name="Oliver M.J."/>
            <person name="He Y."/>
        </authorList>
    </citation>
    <scope>NUCLEOTIDE SEQUENCE [LARGE SCALE GENOMIC DNA]</scope>
    <source>
        <strain evidence="3">cv. XS01</strain>
    </source>
</reference>
<evidence type="ECO:0000313" key="3">
    <source>
        <dbReference type="Proteomes" id="UP000250235"/>
    </source>
</evidence>
<dbReference type="AlphaFoldDB" id="A0A2Z7BEE0"/>
<gene>
    <name evidence="2" type="ORF">F511_16517</name>
</gene>
<protein>
    <submittedName>
        <fullName evidence="2">Uncharacterized protein</fullName>
    </submittedName>
</protein>
<accession>A0A2Z7BEE0</accession>
<dbReference type="EMBL" id="KV006612">
    <property type="protein sequence ID" value="KZV32465.1"/>
    <property type="molecule type" value="Genomic_DNA"/>
</dbReference>
<proteinExistence type="predicted"/>
<evidence type="ECO:0000313" key="2">
    <source>
        <dbReference type="EMBL" id="KZV32465.1"/>
    </source>
</evidence>